<evidence type="ECO:0000313" key="5">
    <source>
        <dbReference type="Proteomes" id="UP000554144"/>
    </source>
</evidence>
<dbReference type="Pfam" id="PF01370">
    <property type="entry name" value="Epimerase"/>
    <property type="match status" value="1"/>
</dbReference>
<evidence type="ECO:0000313" key="4">
    <source>
        <dbReference type="EMBL" id="NYT84690.1"/>
    </source>
</evidence>
<gene>
    <name evidence="4" type="ORF">H0A62_03650</name>
</gene>
<protein>
    <submittedName>
        <fullName evidence="4">NAD-dependent epimerase/dehydratase family protein</fullName>
    </submittedName>
</protein>
<dbReference type="Proteomes" id="UP000554144">
    <property type="component" value="Unassembled WGS sequence"/>
</dbReference>
<reference evidence="4 5" key="1">
    <citation type="submission" date="2020-07" db="EMBL/GenBank/DDBJ databases">
        <title>Taxonomic revisions and descriptions of new bacterial species based on genomic comparisons in the high-G+C-content subgroup of the family Alcaligenaceae.</title>
        <authorList>
            <person name="Szabo A."/>
            <person name="Felfoldi T."/>
        </authorList>
    </citation>
    <scope>NUCLEOTIDE SEQUENCE [LARGE SCALE GENOMIC DNA]</scope>
    <source>
        <strain evidence="4 5">DSM 25667</strain>
    </source>
</reference>
<dbReference type="Gene3D" id="3.90.25.10">
    <property type="entry name" value="UDP-galactose 4-epimerase, domain 1"/>
    <property type="match status" value="1"/>
</dbReference>
<organism evidence="4 5">
    <name type="scientific">Pollutimonas harenae</name>
    <dbReference type="NCBI Taxonomy" id="657015"/>
    <lineage>
        <taxon>Bacteria</taxon>
        <taxon>Pseudomonadati</taxon>
        <taxon>Pseudomonadota</taxon>
        <taxon>Betaproteobacteria</taxon>
        <taxon>Burkholderiales</taxon>
        <taxon>Alcaligenaceae</taxon>
        <taxon>Pollutimonas</taxon>
    </lineage>
</organism>
<comment type="caution">
    <text evidence="4">The sequence shown here is derived from an EMBL/GenBank/DDBJ whole genome shotgun (WGS) entry which is preliminary data.</text>
</comment>
<keyword evidence="2" id="KW-0119">Carbohydrate metabolism</keyword>
<dbReference type="Gene3D" id="3.40.50.720">
    <property type="entry name" value="NAD(P)-binding Rossmann-like Domain"/>
    <property type="match status" value="1"/>
</dbReference>
<accession>A0A853GY27</accession>
<dbReference type="InterPro" id="IPR036291">
    <property type="entry name" value="NAD(P)-bd_dom_sf"/>
</dbReference>
<proteinExistence type="predicted"/>
<evidence type="ECO:0000256" key="1">
    <source>
        <dbReference type="ARBA" id="ARBA00022857"/>
    </source>
</evidence>
<dbReference type="EMBL" id="JACCEV010000001">
    <property type="protein sequence ID" value="NYT84690.1"/>
    <property type="molecule type" value="Genomic_DNA"/>
</dbReference>
<sequence length="308" mass="33805">MVQELARAYPEAQIIASDLRAEASDAAFRLDNVTFVAGDILDPQLFESLFRHPIDAVFHLAAALTLVAENSFERGMDINIHALIRLLEACRLQGNSPKLIFASSVSTFGGELPETVDDYVRQTPQTSYGAHKVIGEQLINDYSRRGYLDGRSLRLPIVLTHPGPPTASVSDRIASLIREPLSGQHTVCTIHPDTALAVASVDTVVRSMLKLLTVPAHAFPETRALNLPALTVTPQQITDAVVHRLAPDTSMPIEWDKDPVLQNVVDSWPSHFSSKKALELGLEPDSTVDAIIDAFLDDYSFRQKINIP</sequence>
<feature type="domain" description="NAD-dependent epimerase/dehydratase" evidence="3">
    <location>
        <begin position="23"/>
        <end position="187"/>
    </location>
</feature>
<keyword evidence="5" id="KW-1185">Reference proteome</keyword>
<evidence type="ECO:0000256" key="2">
    <source>
        <dbReference type="ARBA" id="ARBA00023277"/>
    </source>
</evidence>
<name>A0A853GY27_9BURK</name>
<evidence type="ECO:0000259" key="3">
    <source>
        <dbReference type="Pfam" id="PF01370"/>
    </source>
</evidence>
<dbReference type="PANTHER" id="PTHR43103:SF3">
    <property type="entry name" value="ADP-L-GLYCERO-D-MANNO-HEPTOSE-6-EPIMERASE"/>
    <property type="match status" value="1"/>
</dbReference>
<dbReference type="InterPro" id="IPR001509">
    <property type="entry name" value="Epimerase_deHydtase"/>
</dbReference>
<keyword evidence="1" id="KW-0521">NADP</keyword>
<dbReference type="AlphaFoldDB" id="A0A853GY27"/>
<dbReference type="SUPFAM" id="SSF51735">
    <property type="entry name" value="NAD(P)-binding Rossmann-fold domains"/>
    <property type="match status" value="1"/>
</dbReference>
<dbReference type="PANTHER" id="PTHR43103">
    <property type="entry name" value="NUCLEOSIDE-DIPHOSPHATE-SUGAR EPIMERASE"/>
    <property type="match status" value="1"/>
</dbReference>